<dbReference type="AlphaFoldDB" id="A0A3P5X641"/>
<gene>
    <name evidence="2" type="ORF">FILTAD_01324</name>
</gene>
<protein>
    <submittedName>
        <fullName evidence="2">Uncharacterized protein</fullName>
    </submittedName>
</protein>
<name>A0A3P5X641_9BACL</name>
<accession>A0A3P5X641</accession>
<evidence type="ECO:0000313" key="2">
    <source>
        <dbReference type="EMBL" id="VDC25846.1"/>
    </source>
</evidence>
<dbReference type="RefSeq" id="WP_160117579.1">
    <property type="nucleotide sequence ID" value="NZ_CBCRXF010000006.1"/>
</dbReference>
<feature type="region of interest" description="Disordered" evidence="1">
    <location>
        <begin position="1"/>
        <end position="52"/>
    </location>
</feature>
<reference evidence="2 3" key="1">
    <citation type="submission" date="2018-11" db="EMBL/GenBank/DDBJ databases">
        <authorList>
            <person name="Criscuolo A."/>
        </authorList>
    </citation>
    <scope>NUCLEOTIDE SEQUENCE [LARGE SCALE GENOMIC DNA]</scope>
    <source>
        <strain evidence="2">ATB-66</strain>
    </source>
</reference>
<proteinExistence type="predicted"/>
<sequence length="52" mass="6146">MSNEKSPEELRKEKEQLKVQDQKTENVFEDKSRVPDEQNAWKETQPKRSGGK</sequence>
<dbReference type="OrthoDB" id="2440403at2"/>
<dbReference type="EMBL" id="UXAV01000036">
    <property type="protein sequence ID" value="VDC25846.1"/>
    <property type="molecule type" value="Genomic_DNA"/>
</dbReference>
<feature type="compositionally biased region" description="Basic and acidic residues" evidence="1">
    <location>
        <begin position="1"/>
        <end position="46"/>
    </location>
</feature>
<organism evidence="2 3">
    <name type="scientific">Filibacter tadaridae</name>
    <dbReference type="NCBI Taxonomy" id="2483811"/>
    <lineage>
        <taxon>Bacteria</taxon>
        <taxon>Bacillati</taxon>
        <taxon>Bacillota</taxon>
        <taxon>Bacilli</taxon>
        <taxon>Bacillales</taxon>
        <taxon>Caryophanaceae</taxon>
        <taxon>Filibacter</taxon>
    </lineage>
</organism>
<evidence type="ECO:0000256" key="1">
    <source>
        <dbReference type="SAM" id="MobiDB-lite"/>
    </source>
</evidence>
<keyword evidence="3" id="KW-1185">Reference proteome</keyword>
<dbReference type="Proteomes" id="UP000270468">
    <property type="component" value="Unassembled WGS sequence"/>
</dbReference>
<evidence type="ECO:0000313" key="3">
    <source>
        <dbReference type="Proteomes" id="UP000270468"/>
    </source>
</evidence>